<dbReference type="EMBL" id="JALJOR010000019">
    <property type="protein sequence ID" value="KAK9803994.1"/>
    <property type="molecule type" value="Genomic_DNA"/>
</dbReference>
<evidence type="ECO:0000256" key="2">
    <source>
        <dbReference type="ARBA" id="ARBA00022679"/>
    </source>
</evidence>
<comment type="caution">
    <text evidence="5">The sequence shown here is derived from an EMBL/GenBank/DDBJ whole genome shotgun (WGS) entry which is preliminary data.</text>
</comment>
<gene>
    <name evidence="5" type="ORF">WJX72_011353</name>
</gene>
<dbReference type="Pfam" id="PF09273">
    <property type="entry name" value="Rubis-subs-bind"/>
    <property type="match status" value="1"/>
</dbReference>
<dbReference type="Gene3D" id="3.90.1420.10">
    <property type="entry name" value="Rubisco LSMT, substrate-binding domain"/>
    <property type="match status" value="1"/>
</dbReference>
<keyword evidence="6" id="KW-1185">Reference proteome</keyword>
<evidence type="ECO:0000313" key="5">
    <source>
        <dbReference type="EMBL" id="KAK9803994.1"/>
    </source>
</evidence>
<dbReference type="PANTHER" id="PTHR13271:SF137">
    <property type="entry name" value="SET DOMAIN-CONTAINING PROTEIN"/>
    <property type="match status" value="1"/>
</dbReference>
<dbReference type="InterPro" id="IPR036464">
    <property type="entry name" value="Rubisco_LSMT_subst-bd_sf"/>
</dbReference>
<accession>A0AAW1P107</accession>
<dbReference type="SUPFAM" id="SSF81822">
    <property type="entry name" value="RuBisCo LSMT C-terminal, substrate-binding domain"/>
    <property type="match status" value="1"/>
</dbReference>
<reference evidence="5 6" key="1">
    <citation type="journal article" date="2024" name="Nat. Commun.">
        <title>Phylogenomics reveals the evolutionary origins of lichenization in chlorophyte algae.</title>
        <authorList>
            <person name="Puginier C."/>
            <person name="Libourel C."/>
            <person name="Otte J."/>
            <person name="Skaloud P."/>
            <person name="Haon M."/>
            <person name="Grisel S."/>
            <person name="Petersen M."/>
            <person name="Berrin J.G."/>
            <person name="Delaux P.M."/>
            <person name="Dal Grande F."/>
            <person name="Keller J."/>
        </authorList>
    </citation>
    <scope>NUCLEOTIDE SEQUENCE [LARGE SCALE GENOMIC DNA]</scope>
    <source>
        <strain evidence="5 6">SAG 2043</strain>
    </source>
</reference>
<evidence type="ECO:0000313" key="6">
    <source>
        <dbReference type="Proteomes" id="UP001489004"/>
    </source>
</evidence>
<keyword evidence="1" id="KW-0489">Methyltransferase</keyword>
<proteinExistence type="predicted"/>
<keyword evidence="2" id="KW-0808">Transferase</keyword>
<keyword evidence="3" id="KW-0949">S-adenosyl-L-methionine</keyword>
<evidence type="ECO:0000256" key="1">
    <source>
        <dbReference type="ARBA" id="ARBA00022603"/>
    </source>
</evidence>
<dbReference type="GO" id="GO:0016279">
    <property type="term" value="F:protein-lysine N-methyltransferase activity"/>
    <property type="evidence" value="ECO:0007669"/>
    <property type="project" value="TreeGrafter"/>
</dbReference>
<evidence type="ECO:0000259" key="4">
    <source>
        <dbReference type="Pfam" id="PF09273"/>
    </source>
</evidence>
<dbReference type="InterPro" id="IPR015353">
    <property type="entry name" value="Rubisco_LSMT_subst-bd"/>
</dbReference>
<dbReference type="AlphaFoldDB" id="A0AAW1P107"/>
<dbReference type="Proteomes" id="UP001489004">
    <property type="component" value="Unassembled WGS sequence"/>
</dbReference>
<organism evidence="5 6">
    <name type="scientific">[Myrmecia] bisecta</name>
    <dbReference type="NCBI Taxonomy" id="41462"/>
    <lineage>
        <taxon>Eukaryota</taxon>
        <taxon>Viridiplantae</taxon>
        <taxon>Chlorophyta</taxon>
        <taxon>core chlorophytes</taxon>
        <taxon>Trebouxiophyceae</taxon>
        <taxon>Trebouxiales</taxon>
        <taxon>Trebouxiaceae</taxon>
        <taxon>Myrmecia</taxon>
    </lineage>
</organism>
<dbReference type="SUPFAM" id="SSF82199">
    <property type="entry name" value="SET domain"/>
    <property type="match status" value="1"/>
</dbReference>
<name>A0AAW1P107_9CHLO</name>
<dbReference type="PANTHER" id="PTHR13271">
    <property type="entry name" value="UNCHARACTERIZED PUTATIVE METHYLTRANSFERASE"/>
    <property type="match status" value="1"/>
</dbReference>
<dbReference type="Gene3D" id="3.90.1410.10">
    <property type="entry name" value="set domain protein methyltransferase, domain 1"/>
    <property type="match status" value="1"/>
</dbReference>
<dbReference type="InterPro" id="IPR046341">
    <property type="entry name" value="SET_dom_sf"/>
</dbReference>
<sequence length="452" mass="49253">MAKELALWAEQAGIKPPKLAAATFQGLRGMAALEEIQPQESFVTMPVSATLFVTPRMRCPFPDFVSADLWSQASPYVKLALLLLHAKQQGPASPFAAYINQLPRSFDTPVFWPEEAVRQLQYPHLEAEVAEQRRAWQAASDELESATPGSSISRDELFWALSCVRSRCFSGPYTGSSLKSKAKVAVVLLVLSAALTRFHVPIEQIVNGGVAAALFNLIYDVLLSRQLKWFALLPLIDSMNHKSTAQGEVAREYFTDAIVAVSGKHYKKGEQVFISYGEQGNDRLLQFYGFVERGNPHDAFVLRGLDQRLAADCGVPAAQLASRMAALNEAGLADTLQQAVLTRAGPDPKLLQALRLLLASQGPSAASAGGALEGQGETRVYEALRSALEGERLRHSSSLQQDEAALAKSSRLLGERDRLALQFRVEKKRLLADCVGQADKRLKGLRSKAGGP</sequence>
<dbReference type="GO" id="GO:0032259">
    <property type="term" value="P:methylation"/>
    <property type="evidence" value="ECO:0007669"/>
    <property type="project" value="UniProtKB-KW"/>
</dbReference>
<dbReference type="CDD" id="cd10527">
    <property type="entry name" value="SET_LSMT"/>
    <property type="match status" value="1"/>
</dbReference>
<evidence type="ECO:0000256" key="3">
    <source>
        <dbReference type="ARBA" id="ARBA00022691"/>
    </source>
</evidence>
<feature type="domain" description="Rubisco LSMT substrate-binding" evidence="4">
    <location>
        <begin position="319"/>
        <end position="431"/>
    </location>
</feature>
<protein>
    <recommendedName>
        <fullName evidence="4">Rubisco LSMT substrate-binding domain-containing protein</fullName>
    </recommendedName>
</protein>
<dbReference type="InterPro" id="IPR050600">
    <property type="entry name" value="SETD3_SETD6_MTase"/>
</dbReference>